<accession>A0A8J6T698</accession>
<dbReference type="PANTHER" id="PTHR43294:SF21">
    <property type="entry name" value="CATION TRANSPORTING ATPASE"/>
    <property type="match status" value="1"/>
</dbReference>
<dbReference type="GO" id="GO:0005524">
    <property type="term" value="F:ATP binding"/>
    <property type="evidence" value="ECO:0007669"/>
    <property type="project" value="UniProtKB-KW"/>
</dbReference>
<dbReference type="SUPFAM" id="SSF56784">
    <property type="entry name" value="HAD-like"/>
    <property type="match status" value="1"/>
</dbReference>
<keyword evidence="4" id="KW-0597">Phosphoprotein</keyword>
<dbReference type="InterPro" id="IPR018303">
    <property type="entry name" value="ATPase_P-typ_P_site"/>
</dbReference>
<evidence type="ECO:0000256" key="6">
    <source>
        <dbReference type="ARBA" id="ARBA00022741"/>
    </source>
</evidence>
<gene>
    <name evidence="14" type="ORF">H8E19_18920</name>
</gene>
<evidence type="ECO:0000256" key="11">
    <source>
        <dbReference type="ARBA" id="ARBA00023136"/>
    </source>
</evidence>
<dbReference type="SUPFAM" id="SSF81665">
    <property type="entry name" value="Calcium ATPase, transmembrane domain M"/>
    <property type="match status" value="1"/>
</dbReference>
<dbReference type="InterPro" id="IPR001757">
    <property type="entry name" value="P_typ_ATPase"/>
</dbReference>
<keyword evidence="6" id="KW-0547">Nucleotide-binding</keyword>
<feature type="transmembrane region" description="Helical" evidence="12">
    <location>
        <begin position="687"/>
        <end position="710"/>
    </location>
</feature>
<dbReference type="Gene3D" id="3.40.50.1000">
    <property type="entry name" value="HAD superfamily/HAD-like"/>
    <property type="match status" value="1"/>
</dbReference>
<proteinExistence type="inferred from homology"/>
<dbReference type="Pfam" id="PF13246">
    <property type="entry name" value="Cation_ATPase"/>
    <property type="match status" value="1"/>
</dbReference>
<keyword evidence="5 12" id="KW-0812">Transmembrane</keyword>
<name>A0A8J6T698_9DELT</name>
<evidence type="ECO:0000256" key="7">
    <source>
        <dbReference type="ARBA" id="ARBA00022840"/>
    </source>
</evidence>
<dbReference type="Pfam" id="PF00122">
    <property type="entry name" value="E1-E2_ATPase"/>
    <property type="match status" value="1"/>
</dbReference>
<dbReference type="GO" id="GO:0016887">
    <property type="term" value="F:ATP hydrolysis activity"/>
    <property type="evidence" value="ECO:0007669"/>
    <property type="project" value="InterPro"/>
</dbReference>
<sequence>MTPETQTPVWHAMDAETVIREQGSSPEGLSASEVKERIERFGLNKIREGKQVTAWEILLRQLLSFFNYVLYAAAIVAFIAKNFADASFICAILIINTTLSFFQEYKATRAMQSLKNLITEKIKVIRDGSPMEMDATEIVPGDIVPLEEGMKVPADGRLVEEHALSIDEAMLTGESVPVEKTVKTVPRKVPLAERTNMMFAGTTVVRGTGKAVVTETGMGTELGKIAQALQESKTPPTSFELEVDKLSKNITFVISGMVVLVAFLLFLQHQMKGAEIIIFCLSLGVSAIPESLPMVLSFTLAVGAQQMAVRKALTRRLAIVESLGSVDVICTDKTGTLTKNEMTVQALYTPGHHPYFVTGIGYDPGDGEVQFRQMGRERLDYLLKSLVLCNDARKAKEGETGYLGDPTEISLLVAAEKAGLNVEELQRKFSRIDEIPFSSDRKMMTSVHDIQDKRVAIVKGAPEIVLEKCNRCYAHGEFRDLTEEVQQEIKMNLEHMEGQALRVLAAAERIIEKGTGHDVVEQELTFLGLVGMIDPPREEVRDAVNMAKGAGIRPVMITGDNALTARAIAKRLGLGQNAVTGDEVDAMAKGELEQRVEEIDIIARASPINKLQILKAIQKNNHFASMTGDGVNDAPALKQADVGVAMGLRGTDAAREASGLVLLNDNYATIIAAIEEGRRIFDNIRKFVNYLLTCNVGEVLTVLCGVIWGLQPLTAIMVLWVNILTDVGPAIALGVDPANPGMMKRRPRRHDEPILNRGLIWTTVFIGLKKGIENFAVFLVGYYFLAKSLPGPERLQYAQTMAFTGIVVYAFARIYIIRAFDTIRLFQNAWLIYSLVFAAVVQLFIIYCPQVNDFFGLHILDLKAWIVLGILGVWASTSGVWVSRWVESWAGHVIDTRGVENSRMQKVRESLKHP</sequence>
<dbReference type="SUPFAM" id="SSF81653">
    <property type="entry name" value="Calcium ATPase, transduction domain A"/>
    <property type="match status" value="1"/>
</dbReference>
<dbReference type="InterPro" id="IPR050510">
    <property type="entry name" value="Cation_transp_ATPase_P-type"/>
</dbReference>
<dbReference type="FunFam" id="2.70.150.10:FF:000160">
    <property type="entry name" value="Sarcoplasmic/endoplasmic reticulum calcium ATPase 1"/>
    <property type="match status" value="1"/>
</dbReference>
<comment type="subcellular location">
    <subcellularLocation>
        <location evidence="1">Cell membrane</location>
        <topology evidence="1">Multi-pass membrane protein</topology>
    </subcellularLocation>
</comment>
<dbReference type="NCBIfam" id="TIGR01494">
    <property type="entry name" value="ATPase_P-type"/>
    <property type="match status" value="2"/>
</dbReference>
<comment type="caution">
    <text evidence="14">The sequence shown here is derived from an EMBL/GenBank/DDBJ whole genome shotgun (WGS) entry which is preliminary data.</text>
</comment>
<dbReference type="InterPro" id="IPR023299">
    <property type="entry name" value="ATPase_P-typ_cyto_dom_N"/>
</dbReference>
<evidence type="ECO:0000256" key="1">
    <source>
        <dbReference type="ARBA" id="ARBA00004651"/>
    </source>
</evidence>
<dbReference type="Gene3D" id="3.40.1110.10">
    <property type="entry name" value="Calcium-transporting ATPase, cytoplasmic domain N"/>
    <property type="match status" value="1"/>
</dbReference>
<feature type="transmembrane region" description="Helical" evidence="12">
    <location>
        <begin position="759"/>
        <end position="785"/>
    </location>
</feature>
<keyword evidence="8" id="KW-0460">Magnesium</keyword>
<evidence type="ECO:0000313" key="15">
    <source>
        <dbReference type="Proteomes" id="UP000650524"/>
    </source>
</evidence>
<dbReference type="GO" id="GO:0005886">
    <property type="term" value="C:plasma membrane"/>
    <property type="evidence" value="ECO:0007669"/>
    <property type="project" value="UniProtKB-SubCell"/>
</dbReference>
<dbReference type="Pfam" id="PF00690">
    <property type="entry name" value="Cation_ATPase_N"/>
    <property type="match status" value="1"/>
</dbReference>
<reference evidence="14 15" key="1">
    <citation type="submission" date="2020-08" db="EMBL/GenBank/DDBJ databases">
        <title>Bridging the membrane lipid divide: bacteria of the FCB group superphylum have the potential to synthesize archaeal ether lipids.</title>
        <authorList>
            <person name="Villanueva L."/>
            <person name="Von Meijenfeldt F.A.B."/>
            <person name="Westbye A.B."/>
            <person name="Yadav S."/>
            <person name="Hopmans E.C."/>
            <person name="Dutilh B.E."/>
            <person name="Sinninghe Damste J.S."/>
        </authorList>
    </citation>
    <scope>NUCLEOTIDE SEQUENCE [LARGE SCALE GENOMIC DNA]</scope>
    <source>
        <strain evidence="14">NIOZ-UU27</strain>
    </source>
</reference>
<feature type="domain" description="Cation-transporting P-type ATPase N-terminal" evidence="13">
    <location>
        <begin position="9"/>
        <end position="82"/>
    </location>
</feature>
<dbReference type="InterPro" id="IPR059000">
    <property type="entry name" value="ATPase_P-type_domA"/>
</dbReference>
<evidence type="ECO:0000256" key="9">
    <source>
        <dbReference type="ARBA" id="ARBA00022967"/>
    </source>
</evidence>
<dbReference type="PRINTS" id="PR00121">
    <property type="entry name" value="NAKATPASE"/>
</dbReference>
<dbReference type="Gene3D" id="2.70.150.10">
    <property type="entry name" value="Calcium-transporting ATPase, cytoplasmic transduction domain A"/>
    <property type="match status" value="1"/>
</dbReference>
<keyword evidence="9" id="KW-1278">Translocase</keyword>
<dbReference type="AlphaFoldDB" id="A0A8J6T698"/>
<dbReference type="PROSITE" id="PS00154">
    <property type="entry name" value="ATPASE_E1_E2"/>
    <property type="match status" value="1"/>
</dbReference>
<evidence type="ECO:0000256" key="5">
    <source>
        <dbReference type="ARBA" id="ARBA00022692"/>
    </source>
</evidence>
<dbReference type="SMART" id="SM00831">
    <property type="entry name" value="Cation_ATPase_N"/>
    <property type="match status" value="1"/>
</dbReference>
<feature type="transmembrane region" description="Helical" evidence="12">
    <location>
        <begin position="862"/>
        <end position="882"/>
    </location>
</feature>
<dbReference type="SFLD" id="SFLDF00027">
    <property type="entry name" value="p-type_atpase"/>
    <property type="match status" value="1"/>
</dbReference>
<keyword evidence="3" id="KW-1003">Cell membrane</keyword>
<evidence type="ECO:0000256" key="12">
    <source>
        <dbReference type="SAM" id="Phobius"/>
    </source>
</evidence>
<dbReference type="InterPro" id="IPR023298">
    <property type="entry name" value="ATPase_P-typ_TM_dom_sf"/>
</dbReference>
<dbReference type="InterPro" id="IPR036412">
    <property type="entry name" value="HAD-like_sf"/>
</dbReference>
<dbReference type="InterPro" id="IPR023214">
    <property type="entry name" value="HAD_sf"/>
</dbReference>
<dbReference type="InterPro" id="IPR008250">
    <property type="entry name" value="ATPase_P-typ_transduc_dom_A_sf"/>
</dbReference>
<dbReference type="PRINTS" id="PR00119">
    <property type="entry name" value="CATATPASE"/>
</dbReference>
<evidence type="ECO:0000256" key="4">
    <source>
        <dbReference type="ARBA" id="ARBA00022553"/>
    </source>
</evidence>
<feature type="transmembrane region" description="Helical" evidence="12">
    <location>
        <begin position="797"/>
        <end position="816"/>
    </location>
</feature>
<dbReference type="InterPro" id="IPR006068">
    <property type="entry name" value="ATPase_P-typ_cation-transptr_C"/>
</dbReference>
<evidence type="ECO:0000259" key="13">
    <source>
        <dbReference type="SMART" id="SM00831"/>
    </source>
</evidence>
<dbReference type="Pfam" id="PF00689">
    <property type="entry name" value="Cation_ATPase_C"/>
    <property type="match status" value="1"/>
</dbReference>
<dbReference type="PANTHER" id="PTHR43294">
    <property type="entry name" value="SODIUM/POTASSIUM-TRANSPORTING ATPASE SUBUNIT ALPHA"/>
    <property type="match status" value="1"/>
</dbReference>
<feature type="transmembrane region" description="Helical" evidence="12">
    <location>
        <begin position="716"/>
        <end position="738"/>
    </location>
</feature>
<comment type="similarity">
    <text evidence="2">Belongs to the cation transport ATPase (P-type) (TC 3.A.3) family. Type IIA subfamily.</text>
</comment>
<feature type="transmembrane region" description="Helical" evidence="12">
    <location>
        <begin position="828"/>
        <end position="847"/>
    </location>
</feature>
<dbReference type="Proteomes" id="UP000650524">
    <property type="component" value="Unassembled WGS sequence"/>
</dbReference>
<organism evidence="14 15">
    <name type="scientific">Candidatus Desulfacyla euxinica</name>
    <dbReference type="NCBI Taxonomy" id="2841693"/>
    <lineage>
        <taxon>Bacteria</taxon>
        <taxon>Deltaproteobacteria</taxon>
        <taxon>Candidatus Desulfacyla</taxon>
    </lineage>
</organism>
<protein>
    <submittedName>
        <fullName evidence="14">Cation-translocating P-type ATPase</fullName>
    </submittedName>
</protein>
<dbReference type="Gene3D" id="1.20.1110.10">
    <property type="entry name" value="Calcium-transporting ATPase, transmembrane domain"/>
    <property type="match status" value="1"/>
</dbReference>
<dbReference type="SUPFAM" id="SSF81660">
    <property type="entry name" value="Metal cation-transporting ATPase, ATP-binding domain N"/>
    <property type="match status" value="1"/>
</dbReference>
<dbReference type="EMBL" id="JACNJD010000392">
    <property type="protein sequence ID" value="MBC8179482.1"/>
    <property type="molecule type" value="Genomic_DNA"/>
</dbReference>
<evidence type="ECO:0000256" key="10">
    <source>
        <dbReference type="ARBA" id="ARBA00022989"/>
    </source>
</evidence>
<evidence type="ECO:0000256" key="8">
    <source>
        <dbReference type="ARBA" id="ARBA00022842"/>
    </source>
</evidence>
<keyword evidence="11 12" id="KW-0472">Membrane</keyword>
<dbReference type="SFLD" id="SFLDS00003">
    <property type="entry name" value="Haloacid_Dehalogenase"/>
    <property type="match status" value="1"/>
</dbReference>
<dbReference type="InterPro" id="IPR044492">
    <property type="entry name" value="P_typ_ATPase_HD_dom"/>
</dbReference>
<feature type="transmembrane region" description="Helical" evidence="12">
    <location>
        <begin position="276"/>
        <end position="302"/>
    </location>
</feature>
<evidence type="ECO:0000313" key="14">
    <source>
        <dbReference type="EMBL" id="MBC8179482.1"/>
    </source>
</evidence>
<feature type="transmembrane region" description="Helical" evidence="12">
    <location>
        <begin position="86"/>
        <end position="105"/>
    </location>
</feature>
<dbReference type="SFLD" id="SFLDG00002">
    <property type="entry name" value="C1.7:_P-type_atpase_like"/>
    <property type="match status" value="1"/>
</dbReference>
<evidence type="ECO:0000256" key="2">
    <source>
        <dbReference type="ARBA" id="ARBA00005675"/>
    </source>
</evidence>
<feature type="transmembrane region" description="Helical" evidence="12">
    <location>
        <begin position="57"/>
        <end position="80"/>
    </location>
</feature>
<evidence type="ECO:0000256" key="3">
    <source>
        <dbReference type="ARBA" id="ARBA00022475"/>
    </source>
</evidence>
<keyword evidence="10 12" id="KW-1133">Transmembrane helix</keyword>
<dbReference type="InterPro" id="IPR004014">
    <property type="entry name" value="ATPase_P-typ_cation-transptr_N"/>
</dbReference>
<feature type="transmembrane region" description="Helical" evidence="12">
    <location>
        <begin position="250"/>
        <end position="270"/>
    </location>
</feature>
<keyword evidence="7" id="KW-0067">ATP-binding</keyword>